<evidence type="ECO:0000313" key="2">
    <source>
        <dbReference type="EMBL" id="GBP00179.1"/>
    </source>
</evidence>
<evidence type="ECO:0000256" key="1">
    <source>
        <dbReference type="SAM" id="Phobius"/>
    </source>
</evidence>
<dbReference type="OrthoDB" id="7491541at2759"/>
<dbReference type="Proteomes" id="UP000299102">
    <property type="component" value="Unassembled WGS sequence"/>
</dbReference>
<reference evidence="2 3" key="1">
    <citation type="journal article" date="2019" name="Commun. Biol.">
        <title>The bagworm genome reveals a unique fibroin gene that provides high tensile strength.</title>
        <authorList>
            <person name="Kono N."/>
            <person name="Nakamura H."/>
            <person name="Ohtoshi R."/>
            <person name="Tomita M."/>
            <person name="Numata K."/>
            <person name="Arakawa K."/>
        </authorList>
    </citation>
    <scope>NUCLEOTIDE SEQUENCE [LARGE SCALE GENOMIC DNA]</scope>
</reference>
<organism evidence="2 3">
    <name type="scientific">Eumeta variegata</name>
    <name type="common">Bagworm moth</name>
    <name type="synonym">Eumeta japonica</name>
    <dbReference type="NCBI Taxonomy" id="151549"/>
    <lineage>
        <taxon>Eukaryota</taxon>
        <taxon>Metazoa</taxon>
        <taxon>Ecdysozoa</taxon>
        <taxon>Arthropoda</taxon>
        <taxon>Hexapoda</taxon>
        <taxon>Insecta</taxon>
        <taxon>Pterygota</taxon>
        <taxon>Neoptera</taxon>
        <taxon>Endopterygota</taxon>
        <taxon>Lepidoptera</taxon>
        <taxon>Glossata</taxon>
        <taxon>Ditrysia</taxon>
        <taxon>Tineoidea</taxon>
        <taxon>Psychidae</taxon>
        <taxon>Oiketicinae</taxon>
        <taxon>Eumeta</taxon>
    </lineage>
</organism>
<name>A0A4C1SDE3_EUMVA</name>
<dbReference type="EMBL" id="BGZK01003337">
    <property type="protein sequence ID" value="GBP00179.1"/>
    <property type="molecule type" value="Genomic_DNA"/>
</dbReference>
<feature type="transmembrane region" description="Helical" evidence="1">
    <location>
        <begin position="32"/>
        <end position="52"/>
    </location>
</feature>
<feature type="transmembrane region" description="Helical" evidence="1">
    <location>
        <begin position="64"/>
        <end position="86"/>
    </location>
</feature>
<proteinExistence type="predicted"/>
<evidence type="ECO:0000313" key="3">
    <source>
        <dbReference type="Proteomes" id="UP000299102"/>
    </source>
</evidence>
<gene>
    <name evidence="2" type="ORF">EVAR_62508_1</name>
</gene>
<keyword evidence="1" id="KW-0472">Membrane</keyword>
<comment type="caution">
    <text evidence="2">The sequence shown here is derived from an EMBL/GenBank/DDBJ whole genome shotgun (WGS) entry which is preliminary data.</text>
</comment>
<dbReference type="AlphaFoldDB" id="A0A4C1SDE3"/>
<keyword evidence="1" id="KW-0812">Transmembrane</keyword>
<keyword evidence="1" id="KW-1133">Transmembrane helix</keyword>
<keyword evidence="3" id="KW-1185">Reference proteome</keyword>
<accession>A0A4C1SDE3</accession>
<dbReference type="PROSITE" id="PS51257">
    <property type="entry name" value="PROKAR_LIPOPROTEIN"/>
    <property type="match status" value="1"/>
</dbReference>
<sequence length="129" mass="13690">MKAHASASTLYWAAIYFLMACREEPLRSFSSLIALLTISEVFGCVGFAFGFLTTPPPPPTAVAFGFFAAAAVVAGASDATAVSAIVEDSNEQNARYAKREAPLSTTSRTVGYTVMSADRFSSTLLQLFT</sequence>
<protein>
    <submittedName>
        <fullName evidence="2">Uncharacterized protein</fullName>
    </submittedName>
</protein>